<dbReference type="EMBL" id="FQXZ01000026">
    <property type="protein sequence ID" value="SHI21041.1"/>
    <property type="molecule type" value="Genomic_DNA"/>
</dbReference>
<proteinExistence type="inferred from homology"/>
<evidence type="ECO:0000313" key="8">
    <source>
        <dbReference type="Proteomes" id="UP000184608"/>
    </source>
</evidence>
<evidence type="ECO:0000259" key="6">
    <source>
        <dbReference type="SMART" id="SM00062"/>
    </source>
</evidence>
<dbReference type="InterPro" id="IPR018313">
    <property type="entry name" value="SBP_3_CS"/>
</dbReference>
<evidence type="ECO:0000313" key="7">
    <source>
        <dbReference type="EMBL" id="SHI21041.1"/>
    </source>
</evidence>
<name>A0A1M5Z9Y5_9VIBR</name>
<evidence type="ECO:0000256" key="1">
    <source>
        <dbReference type="ARBA" id="ARBA00004196"/>
    </source>
</evidence>
<dbReference type="Gene3D" id="3.40.190.10">
    <property type="entry name" value="Periplasmic binding protein-like II"/>
    <property type="match status" value="2"/>
</dbReference>
<dbReference type="PANTHER" id="PTHR35936:SF19">
    <property type="entry name" value="AMINO-ACID-BINDING PROTEIN YXEM-RELATED"/>
    <property type="match status" value="1"/>
</dbReference>
<gene>
    <name evidence="7" type="primary">pheC</name>
    <name evidence="7" type="ORF">VA7868_02472</name>
</gene>
<evidence type="ECO:0000256" key="5">
    <source>
        <dbReference type="SAM" id="SignalP"/>
    </source>
</evidence>
<comment type="subcellular location">
    <subcellularLocation>
        <location evidence="1">Cell envelope</location>
    </subcellularLocation>
</comment>
<evidence type="ECO:0000256" key="4">
    <source>
        <dbReference type="RuleBase" id="RU003744"/>
    </source>
</evidence>
<accession>A0A1M5Z9Y5</accession>
<sequence length="257" mass="28512">MTMDKKSLTTLFTVLLLAFAVPAQADLLKEIVNRGVIKVGTTGDYKPFTFLENGHYSGYDIDVAQHLAEQMGVKVEFVQTSWKHLTDGLKNGEYDIAMGGITKRMNREMIADISQGYMTFGKCFLVASGLGSRFDTLEKVNQPKVRVGVNIGGTNEKFAMKYLPDATLVKFKNNLDVPEAVAAGKVDVMITETPEALFYDHKDKRLDAVRAHNPFTKSQFGYLVPAGEQRLLNVVNYAMEDMALKGIDKALMQKNGL</sequence>
<organism evidence="7 8">
    <name type="scientific">Vibrio aerogenes CECT 7868</name>
    <dbReference type="NCBI Taxonomy" id="1216006"/>
    <lineage>
        <taxon>Bacteria</taxon>
        <taxon>Pseudomonadati</taxon>
        <taxon>Pseudomonadota</taxon>
        <taxon>Gammaproteobacteria</taxon>
        <taxon>Vibrionales</taxon>
        <taxon>Vibrionaceae</taxon>
        <taxon>Vibrio</taxon>
    </lineage>
</organism>
<dbReference type="Proteomes" id="UP000184608">
    <property type="component" value="Unassembled WGS sequence"/>
</dbReference>
<keyword evidence="8" id="KW-1185">Reference proteome</keyword>
<dbReference type="GO" id="GO:0030313">
    <property type="term" value="C:cell envelope"/>
    <property type="evidence" value="ECO:0007669"/>
    <property type="project" value="UniProtKB-SubCell"/>
</dbReference>
<dbReference type="InterPro" id="IPR001638">
    <property type="entry name" value="Solute-binding_3/MltF_N"/>
</dbReference>
<dbReference type="SMART" id="SM00062">
    <property type="entry name" value="PBPb"/>
    <property type="match status" value="1"/>
</dbReference>
<feature type="signal peptide" evidence="5">
    <location>
        <begin position="1"/>
        <end position="25"/>
    </location>
</feature>
<feature type="domain" description="Solute-binding protein family 3/N-terminal" evidence="6">
    <location>
        <begin position="36"/>
        <end position="257"/>
    </location>
</feature>
<comment type="similarity">
    <text evidence="2 4">Belongs to the bacterial solute-binding protein 3 family.</text>
</comment>
<evidence type="ECO:0000256" key="2">
    <source>
        <dbReference type="ARBA" id="ARBA00010333"/>
    </source>
</evidence>
<protein>
    <submittedName>
        <fullName evidence="7">Cyclohexadienyl dehydratase</fullName>
    </submittedName>
</protein>
<dbReference type="PROSITE" id="PS01039">
    <property type="entry name" value="SBP_BACTERIAL_3"/>
    <property type="match status" value="1"/>
</dbReference>
<evidence type="ECO:0000256" key="3">
    <source>
        <dbReference type="ARBA" id="ARBA00022729"/>
    </source>
</evidence>
<feature type="chain" id="PRO_5013200661" evidence="5">
    <location>
        <begin position="26"/>
        <end position="257"/>
    </location>
</feature>
<dbReference type="STRING" id="1216006.VA7868_02472"/>
<dbReference type="PANTHER" id="PTHR35936">
    <property type="entry name" value="MEMBRANE-BOUND LYTIC MUREIN TRANSGLYCOSYLASE F"/>
    <property type="match status" value="1"/>
</dbReference>
<dbReference type="Pfam" id="PF00497">
    <property type="entry name" value="SBP_bac_3"/>
    <property type="match status" value="1"/>
</dbReference>
<reference evidence="7 8" key="1">
    <citation type="submission" date="2016-11" db="EMBL/GenBank/DDBJ databases">
        <authorList>
            <person name="Jaros S."/>
            <person name="Januszkiewicz K."/>
            <person name="Wedrychowicz H."/>
        </authorList>
    </citation>
    <scope>NUCLEOTIDE SEQUENCE [LARGE SCALE GENOMIC DNA]</scope>
    <source>
        <strain evidence="7 8">CECT 7868</strain>
    </source>
</reference>
<dbReference type="AlphaFoldDB" id="A0A1M5Z9Y5"/>
<dbReference type="SUPFAM" id="SSF53850">
    <property type="entry name" value="Periplasmic binding protein-like II"/>
    <property type="match status" value="1"/>
</dbReference>
<keyword evidence="3 5" id="KW-0732">Signal</keyword>